<organism evidence="2 3">
    <name type="scientific">Meloidogyne enterolobii</name>
    <name type="common">Root-knot nematode worm</name>
    <name type="synonym">Meloidogyne mayaguensis</name>
    <dbReference type="NCBI Taxonomy" id="390850"/>
    <lineage>
        <taxon>Eukaryota</taxon>
        <taxon>Metazoa</taxon>
        <taxon>Ecdysozoa</taxon>
        <taxon>Nematoda</taxon>
        <taxon>Chromadorea</taxon>
        <taxon>Rhabditida</taxon>
        <taxon>Tylenchina</taxon>
        <taxon>Tylenchomorpha</taxon>
        <taxon>Tylenchoidea</taxon>
        <taxon>Meloidogynidae</taxon>
        <taxon>Meloidogyninae</taxon>
        <taxon>Meloidogyne</taxon>
    </lineage>
</organism>
<evidence type="ECO:0000313" key="2">
    <source>
        <dbReference type="EMBL" id="CAD2201911.1"/>
    </source>
</evidence>
<comment type="caution">
    <text evidence="2">The sequence shown here is derived from an EMBL/GenBank/DDBJ whole genome shotgun (WGS) entry which is preliminary data.</text>
</comment>
<gene>
    <name evidence="2" type="ORF">MENT_LOCUS55513</name>
</gene>
<dbReference type="Proteomes" id="UP000580250">
    <property type="component" value="Unassembled WGS sequence"/>
</dbReference>
<dbReference type="AlphaFoldDB" id="A0A6V7XRI7"/>
<reference evidence="2 3" key="1">
    <citation type="submission" date="2020-08" db="EMBL/GenBank/DDBJ databases">
        <authorList>
            <person name="Koutsovoulos G."/>
            <person name="Danchin GJ E."/>
        </authorList>
    </citation>
    <scope>NUCLEOTIDE SEQUENCE [LARGE SCALE GENOMIC DNA]</scope>
</reference>
<accession>A0A6V7XRI7</accession>
<dbReference type="EMBL" id="CAJEWN010002103">
    <property type="protein sequence ID" value="CAD2201911.1"/>
    <property type="molecule type" value="Genomic_DNA"/>
</dbReference>
<keyword evidence="1" id="KW-0175">Coiled coil</keyword>
<proteinExistence type="predicted"/>
<feature type="coiled-coil region" evidence="1">
    <location>
        <begin position="32"/>
        <end position="98"/>
    </location>
</feature>
<evidence type="ECO:0000313" key="3">
    <source>
        <dbReference type="Proteomes" id="UP000580250"/>
    </source>
</evidence>
<sequence>MTEEGASNSDLIKLQTKFNDLQIKFIEEKEKAFNLEKKCFLLENELKEMDKKIKKINSDNENKIEELIEENNKIKNFLEGIKKEKEIEEKEYADYINSDNYKNNTVKCEQFNKTLEYLRAKHRATFANKR</sequence>
<protein>
    <submittedName>
        <fullName evidence="2">Uncharacterized protein</fullName>
    </submittedName>
</protein>
<name>A0A6V7XRI7_MELEN</name>
<evidence type="ECO:0000256" key="1">
    <source>
        <dbReference type="SAM" id="Coils"/>
    </source>
</evidence>